<feature type="signal peptide" evidence="1">
    <location>
        <begin position="1"/>
        <end position="18"/>
    </location>
</feature>
<dbReference type="InterPro" id="IPR002925">
    <property type="entry name" value="Dienelactn_hydro"/>
</dbReference>
<evidence type="ECO:0000313" key="3">
    <source>
        <dbReference type="EMBL" id="KAF9457820.1"/>
    </source>
</evidence>
<dbReference type="GO" id="GO:0016787">
    <property type="term" value="F:hydrolase activity"/>
    <property type="evidence" value="ECO:0007669"/>
    <property type="project" value="UniProtKB-KW"/>
</dbReference>
<dbReference type="EMBL" id="MU150357">
    <property type="protein sequence ID" value="KAF9457820.1"/>
    <property type="molecule type" value="Genomic_DNA"/>
</dbReference>
<sequence length="268" mass="28864">MFSLRLAFLAITVSSAIAGVIPLTDDCIKGVTFEGTPKGNIDTFTINGVATYVAKAQHSSNPNRALLLLTDIFGLPLVNSKLMADDFAANGFDTFIPDYLNGDPVPVDDPTFNMTAWLPNHTEAQTMPTLLAAIDGLKKEGFKEFLSTGYCFGGLYSTRLSQQNIVKVGTMAHPSLLTVPDDFETLLANSHVPIQMNSAELDTAFSPAVQAIADGILGDGKYRPGYDRPFFTGVGHGFAVRANLSNPIEKEAKEGAFFAAVKWLRAHD</sequence>
<feature type="chain" id="PRO_5040139911" evidence="1">
    <location>
        <begin position="19"/>
        <end position="268"/>
    </location>
</feature>
<dbReference type="PANTHER" id="PTHR17630">
    <property type="entry name" value="DIENELACTONE HYDROLASE"/>
    <property type="match status" value="1"/>
</dbReference>
<dbReference type="Proteomes" id="UP000807353">
    <property type="component" value="Unassembled WGS sequence"/>
</dbReference>
<dbReference type="SUPFAM" id="SSF53474">
    <property type="entry name" value="alpha/beta-Hydrolases"/>
    <property type="match status" value="1"/>
</dbReference>
<comment type="caution">
    <text evidence="3">The sequence shown here is derived from an EMBL/GenBank/DDBJ whole genome shotgun (WGS) entry which is preliminary data.</text>
</comment>
<dbReference type="InterPro" id="IPR029058">
    <property type="entry name" value="AB_hydrolase_fold"/>
</dbReference>
<dbReference type="AlphaFoldDB" id="A0A9P5XY54"/>
<keyword evidence="4" id="KW-1185">Reference proteome</keyword>
<gene>
    <name evidence="3" type="ORF">BDZ94DRAFT_1227320</name>
</gene>
<reference evidence="3" key="1">
    <citation type="submission" date="2020-11" db="EMBL/GenBank/DDBJ databases">
        <authorList>
            <consortium name="DOE Joint Genome Institute"/>
            <person name="Ahrendt S."/>
            <person name="Riley R."/>
            <person name="Andreopoulos W."/>
            <person name="Labutti K."/>
            <person name="Pangilinan J."/>
            <person name="Ruiz-Duenas F.J."/>
            <person name="Barrasa J.M."/>
            <person name="Sanchez-Garcia M."/>
            <person name="Camarero S."/>
            <person name="Miyauchi S."/>
            <person name="Serrano A."/>
            <person name="Linde D."/>
            <person name="Babiker R."/>
            <person name="Drula E."/>
            <person name="Ayuso-Fernandez I."/>
            <person name="Pacheco R."/>
            <person name="Padilla G."/>
            <person name="Ferreira P."/>
            <person name="Barriuso J."/>
            <person name="Kellner H."/>
            <person name="Castanera R."/>
            <person name="Alfaro M."/>
            <person name="Ramirez L."/>
            <person name="Pisabarro A.G."/>
            <person name="Kuo A."/>
            <person name="Tritt A."/>
            <person name="Lipzen A."/>
            <person name="He G."/>
            <person name="Yan M."/>
            <person name="Ng V."/>
            <person name="Cullen D."/>
            <person name="Martin F."/>
            <person name="Rosso M.-N."/>
            <person name="Henrissat B."/>
            <person name="Hibbett D."/>
            <person name="Martinez A.T."/>
            <person name="Grigoriev I.V."/>
        </authorList>
    </citation>
    <scope>NUCLEOTIDE SEQUENCE</scope>
    <source>
        <strain evidence="3">CBS 247.69</strain>
    </source>
</reference>
<name>A0A9P5XY54_9AGAR</name>
<accession>A0A9P5XY54</accession>
<dbReference type="OrthoDB" id="17560at2759"/>
<evidence type="ECO:0000313" key="4">
    <source>
        <dbReference type="Proteomes" id="UP000807353"/>
    </source>
</evidence>
<dbReference type="PANTHER" id="PTHR17630:SF44">
    <property type="entry name" value="PROTEIN AIM2"/>
    <property type="match status" value="1"/>
</dbReference>
<feature type="domain" description="Dienelactone hydrolase" evidence="2">
    <location>
        <begin position="50"/>
        <end position="266"/>
    </location>
</feature>
<proteinExistence type="predicted"/>
<dbReference type="Pfam" id="PF01738">
    <property type="entry name" value="DLH"/>
    <property type="match status" value="1"/>
</dbReference>
<evidence type="ECO:0000259" key="2">
    <source>
        <dbReference type="Pfam" id="PF01738"/>
    </source>
</evidence>
<organism evidence="3 4">
    <name type="scientific">Collybia nuda</name>
    <dbReference type="NCBI Taxonomy" id="64659"/>
    <lineage>
        <taxon>Eukaryota</taxon>
        <taxon>Fungi</taxon>
        <taxon>Dikarya</taxon>
        <taxon>Basidiomycota</taxon>
        <taxon>Agaricomycotina</taxon>
        <taxon>Agaricomycetes</taxon>
        <taxon>Agaricomycetidae</taxon>
        <taxon>Agaricales</taxon>
        <taxon>Tricholomatineae</taxon>
        <taxon>Clitocybaceae</taxon>
        <taxon>Collybia</taxon>
    </lineage>
</organism>
<dbReference type="Gene3D" id="3.40.50.1820">
    <property type="entry name" value="alpha/beta hydrolase"/>
    <property type="match status" value="1"/>
</dbReference>
<protein>
    <submittedName>
        <fullName evidence="3">Dienelactone hydrolase endo-1,3,1,4-beta-D-glucanase</fullName>
    </submittedName>
</protein>
<keyword evidence="1" id="KW-0732">Signal</keyword>
<keyword evidence="3" id="KW-0378">Hydrolase</keyword>
<evidence type="ECO:0000256" key="1">
    <source>
        <dbReference type="SAM" id="SignalP"/>
    </source>
</evidence>